<gene>
    <name evidence="1" type="ORF">GCM10025881_35350</name>
</gene>
<accession>A0ABQ6KEJ2</accession>
<dbReference type="RefSeq" id="WP_284255231.1">
    <property type="nucleotide sequence ID" value="NZ_BAAAQO010000004.1"/>
</dbReference>
<proteinExistence type="predicted"/>
<evidence type="ECO:0000313" key="1">
    <source>
        <dbReference type="EMBL" id="GMA96711.1"/>
    </source>
</evidence>
<keyword evidence="2" id="KW-1185">Reference proteome</keyword>
<reference evidence="2" key="1">
    <citation type="journal article" date="2019" name="Int. J. Syst. Evol. Microbiol.">
        <title>The Global Catalogue of Microorganisms (GCM) 10K type strain sequencing project: providing services to taxonomists for standard genome sequencing and annotation.</title>
        <authorList>
            <consortium name="The Broad Institute Genomics Platform"/>
            <consortium name="The Broad Institute Genome Sequencing Center for Infectious Disease"/>
            <person name="Wu L."/>
            <person name="Ma J."/>
        </authorList>
    </citation>
    <scope>NUCLEOTIDE SEQUENCE [LARGE SCALE GENOMIC DNA]</scope>
    <source>
        <strain evidence="2">NBRC 108894</strain>
    </source>
</reference>
<dbReference type="EMBL" id="BSVB01000001">
    <property type="protein sequence ID" value="GMA96711.1"/>
    <property type="molecule type" value="Genomic_DNA"/>
</dbReference>
<comment type="caution">
    <text evidence="1">The sequence shown here is derived from an EMBL/GenBank/DDBJ whole genome shotgun (WGS) entry which is preliminary data.</text>
</comment>
<organism evidence="1 2">
    <name type="scientific">Pseudolysinimonas kribbensis</name>
    <dbReference type="NCBI Taxonomy" id="433641"/>
    <lineage>
        <taxon>Bacteria</taxon>
        <taxon>Bacillati</taxon>
        <taxon>Actinomycetota</taxon>
        <taxon>Actinomycetes</taxon>
        <taxon>Micrococcales</taxon>
        <taxon>Microbacteriaceae</taxon>
        <taxon>Pseudolysinimonas</taxon>
    </lineage>
</organism>
<protein>
    <submittedName>
        <fullName evidence="1">Uncharacterized protein</fullName>
    </submittedName>
</protein>
<dbReference type="Proteomes" id="UP001157034">
    <property type="component" value="Unassembled WGS sequence"/>
</dbReference>
<sequence>MAEQGEELRDELVPFLGERAVTMFAFAVADGYPCDEVATPLRREIEDSGDDPLEPQVTEAERLLIDWGRQLGAGRRADRPELDARVAETFQPRLRELLADYAGTIRGRCADVEHP</sequence>
<evidence type="ECO:0000313" key="2">
    <source>
        <dbReference type="Proteomes" id="UP001157034"/>
    </source>
</evidence>
<name>A0ABQ6KEJ2_9MICO</name>